<protein>
    <recommendedName>
        <fullName evidence="2">Cyclin-like domain-containing protein</fullName>
    </recommendedName>
</protein>
<dbReference type="CDD" id="cd20514">
    <property type="entry name" value="CYCLIN_CCNC_rpt2"/>
    <property type="match status" value="1"/>
</dbReference>
<organism evidence="3 4">
    <name type="scientific">Chlamydomonas eustigma</name>
    <dbReference type="NCBI Taxonomy" id="1157962"/>
    <lineage>
        <taxon>Eukaryota</taxon>
        <taxon>Viridiplantae</taxon>
        <taxon>Chlorophyta</taxon>
        <taxon>core chlorophytes</taxon>
        <taxon>Chlorophyceae</taxon>
        <taxon>CS clade</taxon>
        <taxon>Chlamydomonadales</taxon>
        <taxon>Chlamydomonadaceae</taxon>
        <taxon>Chlamydomonas</taxon>
    </lineage>
</organism>
<dbReference type="Pfam" id="PF00134">
    <property type="entry name" value="Cyclin_N"/>
    <property type="match status" value="1"/>
</dbReference>
<dbReference type="InterPro" id="IPR013763">
    <property type="entry name" value="Cyclin-like_dom"/>
</dbReference>
<evidence type="ECO:0000313" key="3">
    <source>
        <dbReference type="EMBL" id="GAX79776.1"/>
    </source>
</evidence>
<dbReference type="InterPro" id="IPR036915">
    <property type="entry name" value="Cyclin-like_sf"/>
</dbReference>
<dbReference type="SUPFAM" id="SSF47954">
    <property type="entry name" value="Cyclin-like"/>
    <property type="match status" value="2"/>
</dbReference>
<name>A0A250X9Q4_9CHLO</name>
<keyword evidence="4" id="KW-1185">Reference proteome</keyword>
<gene>
    <name evidence="3" type="ORF">CEUSTIGMA_g7216.t1</name>
</gene>
<feature type="domain" description="Cyclin-like" evidence="2">
    <location>
        <begin position="50"/>
        <end position="140"/>
    </location>
</feature>
<dbReference type="AlphaFoldDB" id="A0A250X9Q4"/>
<dbReference type="OrthoDB" id="10266018at2759"/>
<dbReference type="PANTHER" id="PTHR10026">
    <property type="entry name" value="CYCLIN"/>
    <property type="match status" value="1"/>
</dbReference>
<dbReference type="GO" id="GO:0016538">
    <property type="term" value="F:cyclin-dependent protein serine/threonine kinase regulator activity"/>
    <property type="evidence" value="ECO:0007669"/>
    <property type="project" value="InterPro"/>
</dbReference>
<dbReference type="CDD" id="cd20513">
    <property type="entry name" value="CYCLIN_CCNC_rpt1"/>
    <property type="match status" value="1"/>
</dbReference>
<dbReference type="SMART" id="SM00385">
    <property type="entry name" value="CYCLIN"/>
    <property type="match status" value="1"/>
</dbReference>
<keyword evidence="1" id="KW-0195">Cyclin</keyword>
<dbReference type="InterPro" id="IPR006671">
    <property type="entry name" value="Cyclin_N"/>
</dbReference>
<comment type="similarity">
    <text evidence="1">Belongs to the cyclin family.</text>
</comment>
<dbReference type="EMBL" id="BEGY01000045">
    <property type="protein sequence ID" value="GAX79776.1"/>
    <property type="molecule type" value="Genomic_DNA"/>
</dbReference>
<comment type="caution">
    <text evidence="3">The sequence shown here is derived from an EMBL/GenBank/DDBJ whole genome shotgun (WGS) entry which is preliminary data.</text>
</comment>
<dbReference type="InterPro" id="IPR043198">
    <property type="entry name" value="Cyclin/Ssn8"/>
</dbReference>
<dbReference type="STRING" id="1157962.A0A250X9Q4"/>
<dbReference type="Proteomes" id="UP000232323">
    <property type="component" value="Unassembled WGS sequence"/>
</dbReference>
<accession>A0A250X9Q4</accession>
<dbReference type="GO" id="GO:0006357">
    <property type="term" value="P:regulation of transcription by RNA polymerase II"/>
    <property type="evidence" value="ECO:0007669"/>
    <property type="project" value="InterPro"/>
</dbReference>
<proteinExistence type="inferred from homology"/>
<dbReference type="Gene3D" id="1.10.472.10">
    <property type="entry name" value="Cyclin-like"/>
    <property type="match status" value="2"/>
</dbReference>
<reference evidence="3 4" key="1">
    <citation type="submission" date="2017-08" db="EMBL/GenBank/DDBJ databases">
        <title>Acidophilic green algal genome provides insights into adaptation to an acidic environment.</title>
        <authorList>
            <person name="Hirooka S."/>
            <person name="Hirose Y."/>
            <person name="Kanesaki Y."/>
            <person name="Higuchi S."/>
            <person name="Fujiwara T."/>
            <person name="Onuma R."/>
            <person name="Era A."/>
            <person name="Ohbayashi R."/>
            <person name="Uzuka A."/>
            <person name="Nozaki H."/>
            <person name="Yoshikawa H."/>
            <person name="Miyagishima S.Y."/>
        </authorList>
    </citation>
    <scope>NUCLEOTIDE SEQUENCE [LARGE SCALE GENOMIC DNA]</scope>
    <source>
        <strain evidence="3 4">NIES-2499</strain>
    </source>
</reference>
<evidence type="ECO:0000256" key="1">
    <source>
        <dbReference type="RuleBase" id="RU000383"/>
    </source>
</evidence>
<evidence type="ECO:0000259" key="2">
    <source>
        <dbReference type="SMART" id="SM00385"/>
    </source>
</evidence>
<sequence>MAANYWDTKWARLTTSKQRILDSQLDDKARGLTEDQIVQIKCHFSACISDLVKAYKQAFKVELRQRVTATASIYFRRFYLRNCFCHVDPRLVYVGCVYLASKAEESVLPAKPLVAFMKKHRLGWNYDIKNLLDIEMVIMEDINFDLVVFSPYQSLTSFLRDCFLGDAVGLRAWSILNDSYRTDVSLIHPPYMVAIACIHLAVAHATIDQALADQISPGSDMRSPDLSVSVNVLASPVRSQALVEALSKWTCTLNIDLDQLHVIVADIVFMYERFSNIISVGECNRLLDAVQGMMQTSSLTEPSRPAWANREVQNLSSRFHALERDPLKGWWVVEGQPRTGGFGSHEVIIKIQPGDEIAGLFVPLDKEQQILEELRGLGLQRDTQPGSKFYRVTRSYTFYDVGYGRRALVPGNAVTMRGVL</sequence>
<evidence type="ECO:0000313" key="4">
    <source>
        <dbReference type="Proteomes" id="UP000232323"/>
    </source>
</evidence>